<protein>
    <submittedName>
        <fullName evidence="1">Uncharacterized protein</fullName>
    </submittedName>
</protein>
<comment type="caution">
    <text evidence="1">The sequence shown here is derived from an EMBL/GenBank/DDBJ whole genome shotgun (WGS) entry which is preliminary data.</text>
</comment>
<evidence type="ECO:0000313" key="3">
    <source>
        <dbReference type="Proteomes" id="UP000663829"/>
    </source>
</evidence>
<dbReference type="Proteomes" id="UP000681722">
    <property type="component" value="Unassembled WGS sequence"/>
</dbReference>
<sequence length="190" mass="21938">MYLSPSTSLHVKYYGVIGDRPALTLILNFIEHTGYYCCNFCFIQGFIIPGRNKQQYSYRKPLVLRDSNTFKLNSLEANIQKKNVFGHLGISILEIILYVPLPQSILVNYQHAILLRHFRDAVKQISAMLIPAKMRGTEDFLYIKTPELRNLLLYGFLPRFYSVIEINRAAHMALFICGIRIIHSHAIFGK</sequence>
<dbReference type="EMBL" id="CAJNOQ010004873">
    <property type="protein sequence ID" value="CAF1077285.1"/>
    <property type="molecule type" value="Genomic_DNA"/>
</dbReference>
<proteinExistence type="predicted"/>
<dbReference type="Proteomes" id="UP000663829">
    <property type="component" value="Unassembled WGS sequence"/>
</dbReference>
<reference evidence="1" key="1">
    <citation type="submission" date="2021-02" db="EMBL/GenBank/DDBJ databases">
        <authorList>
            <person name="Nowell W R."/>
        </authorList>
    </citation>
    <scope>NUCLEOTIDE SEQUENCE</scope>
</reference>
<evidence type="ECO:0000313" key="2">
    <source>
        <dbReference type="EMBL" id="CAF3843631.1"/>
    </source>
</evidence>
<dbReference type="EMBL" id="CAJOBC010004873">
    <property type="protein sequence ID" value="CAF3843631.1"/>
    <property type="molecule type" value="Genomic_DNA"/>
</dbReference>
<name>A0A814MFE8_9BILA</name>
<dbReference type="AlphaFoldDB" id="A0A814MFE8"/>
<accession>A0A814MFE8</accession>
<evidence type="ECO:0000313" key="1">
    <source>
        <dbReference type="EMBL" id="CAF1077285.1"/>
    </source>
</evidence>
<organism evidence="1 3">
    <name type="scientific">Didymodactylos carnosus</name>
    <dbReference type="NCBI Taxonomy" id="1234261"/>
    <lineage>
        <taxon>Eukaryota</taxon>
        <taxon>Metazoa</taxon>
        <taxon>Spiralia</taxon>
        <taxon>Gnathifera</taxon>
        <taxon>Rotifera</taxon>
        <taxon>Eurotatoria</taxon>
        <taxon>Bdelloidea</taxon>
        <taxon>Philodinida</taxon>
        <taxon>Philodinidae</taxon>
        <taxon>Didymodactylos</taxon>
    </lineage>
</organism>
<gene>
    <name evidence="1" type="ORF">GPM918_LOCUS17588</name>
    <name evidence="2" type="ORF">SRO942_LOCUS17585</name>
</gene>
<keyword evidence="3" id="KW-1185">Reference proteome</keyword>